<evidence type="ECO:0000256" key="1">
    <source>
        <dbReference type="ARBA" id="ARBA00010552"/>
    </source>
</evidence>
<dbReference type="EMBL" id="SGXC01000001">
    <property type="protein sequence ID" value="RZS85333.1"/>
    <property type="molecule type" value="Genomic_DNA"/>
</dbReference>
<comment type="caution">
    <text evidence="2">The sequence shown here is derived from an EMBL/GenBank/DDBJ whole genome shotgun (WGS) entry which is preliminary data.</text>
</comment>
<name>A0A4Q7NK21_9BURK</name>
<dbReference type="PROSITE" id="PS01094">
    <property type="entry name" value="UPF0076"/>
    <property type="match status" value="1"/>
</dbReference>
<evidence type="ECO:0000313" key="3">
    <source>
        <dbReference type="Proteomes" id="UP000292445"/>
    </source>
</evidence>
<dbReference type="FunFam" id="3.30.1330.40:FF:000001">
    <property type="entry name" value="L-PSP family endoribonuclease"/>
    <property type="match status" value="1"/>
</dbReference>
<evidence type="ECO:0000313" key="2">
    <source>
        <dbReference type="EMBL" id="RZS85333.1"/>
    </source>
</evidence>
<dbReference type="Gene3D" id="3.30.1330.40">
    <property type="entry name" value="RutC-like"/>
    <property type="match status" value="1"/>
</dbReference>
<dbReference type="RefSeq" id="WP_130356558.1">
    <property type="nucleotide sequence ID" value="NZ_SGXC01000001.1"/>
</dbReference>
<protein>
    <submittedName>
        <fullName evidence="2">Endoribonuclease L-PSP</fullName>
    </submittedName>
</protein>
<dbReference type="GO" id="GO:0019239">
    <property type="term" value="F:deaminase activity"/>
    <property type="evidence" value="ECO:0007669"/>
    <property type="project" value="TreeGrafter"/>
</dbReference>
<proteinExistence type="inferred from homology"/>
<reference evidence="2 3" key="1">
    <citation type="submission" date="2019-02" db="EMBL/GenBank/DDBJ databases">
        <title>Genomic Encyclopedia of Type Strains, Phase IV (KMG-IV): sequencing the most valuable type-strain genomes for metagenomic binning, comparative biology and taxonomic classification.</title>
        <authorList>
            <person name="Goeker M."/>
        </authorList>
    </citation>
    <scope>NUCLEOTIDE SEQUENCE [LARGE SCALE GENOMIC DNA]</scope>
    <source>
        <strain evidence="2 3">K24</strain>
    </source>
</reference>
<gene>
    <name evidence="2" type="ORF">EV675_1357</name>
</gene>
<dbReference type="GO" id="GO:0005829">
    <property type="term" value="C:cytosol"/>
    <property type="evidence" value="ECO:0007669"/>
    <property type="project" value="TreeGrafter"/>
</dbReference>
<dbReference type="PANTHER" id="PTHR11803">
    <property type="entry name" value="2-IMINOBUTANOATE/2-IMINOPROPANOATE DEAMINASE RIDA"/>
    <property type="match status" value="1"/>
</dbReference>
<dbReference type="AlphaFoldDB" id="A0A4Q7NK21"/>
<sequence>MQKERLKIDSIPTLGLALSVGVKAGRLVFCSGMAPLDAEGNLVGVGDIARQTEQTLDNLEKVLAAGGAGFEDVVKTTVFVTDARHFQTVNDIYARRFGKAPPARSTVQVGMMHPDLMIEIEAIAVVEDAA</sequence>
<dbReference type="InterPro" id="IPR019897">
    <property type="entry name" value="RidA_CS"/>
</dbReference>
<organism evidence="2 3">
    <name type="scientific">Pigmentiphaga kullae</name>
    <dbReference type="NCBI Taxonomy" id="151784"/>
    <lineage>
        <taxon>Bacteria</taxon>
        <taxon>Pseudomonadati</taxon>
        <taxon>Pseudomonadota</taxon>
        <taxon>Betaproteobacteria</taxon>
        <taxon>Burkholderiales</taxon>
        <taxon>Alcaligenaceae</taxon>
        <taxon>Pigmentiphaga</taxon>
    </lineage>
</organism>
<dbReference type="SUPFAM" id="SSF55298">
    <property type="entry name" value="YjgF-like"/>
    <property type="match status" value="1"/>
</dbReference>
<accession>A0A4Q7NK21</accession>
<keyword evidence="3" id="KW-1185">Reference proteome</keyword>
<dbReference type="Pfam" id="PF01042">
    <property type="entry name" value="Ribonuc_L-PSP"/>
    <property type="match status" value="1"/>
</dbReference>
<dbReference type="InterPro" id="IPR035959">
    <property type="entry name" value="RutC-like_sf"/>
</dbReference>
<dbReference type="CDD" id="cd00448">
    <property type="entry name" value="YjgF_YER057c_UK114_family"/>
    <property type="match status" value="1"/>
</dbReference>
<dbReference type="Proteomes" id="UP000292445">
    <property type="component" value="Unassembled WGS sequence"/>
</dbReference>
<dbReference type="OrthoDB" id="8655901at2"/>
<comment type="similarity">
    <text evidence="1">Belongs to the RutC family.</text>
</comment>
<dbReference type="PANTHER" id="PTHR11803:SF39">
    <property type="entry name" value="2-IMINOBUTANOATE_2-IMINOPROPANOATE DEAMINASE"/>
    <property type="match status" value="1"/>
</dbReference>
<dbReference type="InterPro" id="IPR006175">
    <property type="entry name" value="YjgF/YER057c/UK114"/>
</dbReference>